<organism evidence="2">
    <name type="scientific">marine metagenome</name>
    <dbReference type="NCBI Taxonomy" id="408172"/>
    <lineage>
        <taxon>unclassified sequences</taxon>
        <taxon>metagenomes</taxon>
        <taxon>ecological metagenomes</taxon>
    </lineage>
</organism>
<evidence type="ECO:0000256" key="1">
    <source>
        <dbReference type="SAM" id="Phobius"/>
    </source>
</evidence>
<reference evidence="2" key="1">
    <citation type="submission" date="2018-05" db="EMBL/GenBank/DDBJ databases">
        <authorList>
            <person name="Lanie J.A."/>
            <person name="Ng W.-L."/>
            <person name="Kazmierczak K.M."/>
            <person name="Andrzejewski T.M."/>
            <person name="Davidsen T.M."/>
            <person name="Wayne K.J."/>
            <person name="Tettelin H."/>
            <person name="Glass J.I."/>
            <person name="Rusch D."/>
            <person name="Podicherti R."/>
            <person name="Tsui H.-C.T."/>
            <person name="Winkler M.E."/>
        </authorList>
    </citation>
    <scope>NUCLEOTIDE SEQUENCE</scope>
</reference>
<dbReference type="AlphaFoldDB" id="A0A382CP42"/>
<gene>
    <name evidence="2" type="ORF">METZ01_LOCUS179917</name>
</gene>
<feature type="transmembrane region" description="Helical" evidence="1">
    <location>
        <begin position="164"/>
        <end position="184"/>
    </location>
</feature>
<name>A0A382CP42_9ZZZZ</name>
<dbReference type="EMBL" id="UINC01035136">
    <property type="protein sequence ID" value="SVB27063.1"/>
    <property type="molecule type" value="Genomic_DNA"/>
</dbReference>
<keyword evidence="1" id="KW-0472">Membrane</keyword>
<feature type="transmembrane region" description="Helical" evidence="1">
    <location>
        <begin position="42"/>
        <end position="61"/>
    </location>
</feature>
<feature type="transmembrane region" description="Helical" evidence="1">
    <location>
        <begin position="109"/>
        <end position="125"/>
    </location>
</feature>
<evidence type="ECO:0000313" key="2">
    <source>
        <dbReference type="EMBL" id="SVB27063.1"/>
    </source>
</evidence>
<protein>
    <submittedName>
        <fullName evidence="2">Uncharacterized protein</fullName>
    </submittedName>
</protein>
<proteinExistence type="predicted"/>
<keyword evidence="1" id="KW-0812">Transmembrane</keyword>
<feature type="transmembrane region" description="Helical" evidence="1">
    <location>
        <begin position="68"/>
        <end position="89"/>
    </location>
</feature>
<feature type="transmembrane region" description="Helical" evidence="1">
    <location>
        <begin position="137"/>
        <end position="158"/>
    </location>
</feature>
<keyword evidence="1" id="KW-1133">Transmembrane helix</keyword>
<accession>A0A382CP42</accession>
<sequence>MLYYFDIAVTAQSVILGFACARVLHATPHIFSKLCYLKIYLLWYVLCLHILNTFWTTMIITKLPDFDFLDFVLLIIYSGVTFIMCNSVFPSNSDKITSWENHYFTINKIFWVCNIVCALNIIIQLEKSHHKVFGEDYYIVYFIVLFPWIIYSVVAYLYQKSNVQWIALILLTLTYTANALSTFLNQDANF</sequence>